<feature type="transmembrane region" description="Helical" evidence="7">
    <location>
        <begin position="27"/>
        <end position="49"/>
    </location>
</feature>
<protein>
    <submittedName>
        <fullName evidence="9">Trehalose transport system permease protein SugA</fullName>
    </submittedName>
</protein>
<evidence type="ECO:0000256" key="4">
    <source>
        <dbReference type="ARBA" id="ARBA00022692"/>
    </source>
</evidence>
<name>A0ABN8G876_9BACL</name>
<proteinExistence type="inferred from homology"/>
<reference evidence="9" key="1">
    <citation type="submission" date="2022-01" db="EMBL/GenBank/DDBJ databases">
        <authorList>
            <person name="Criscuolo A."/>
        </authorList>
    </citation>
    <scope>NUCLEOTIDE SEQUENCE</scope>
    <source>
        <strain evidence="9">CIP111891</strain>
    </source>
</reference>
<dbReference type="RefSeq" id="WP_236285984.1">
    <property type="nucleotide sequence ID" value="NZ_CAKMMW010000003.1"/>
</dbReference>
<keyword evidence="4 7" id="KW-0812">Transmembrane</keyword>
<keyword evidence="10" id="KW-1185">Reference proteome</keyword>
<evidence type="ECO:0000256" key="5">
    <source>
        <dbReference type="ARBA" id="ARBA00022989"/>
    </source>
</evidence>
<keyword evidence="2 7" id="KW-0813">Transport</keyword>
<dbReference type="Proteomes" id="UP000838821">
    <property type="component" value="Unassembled WGS sequence"/>
</dbReference>
<evidence type="ECO:0000256" key="3">
    <source>
        <dbReference type="ARBA" id="ARBA00022475"/>
    </source>
</evidence>
<comment type="similarity">
    <text evidence="7">Belongs to the binding-protein-dependent transport system permease family.</text>
</comment>
<dbReference type="CDD" id="cd06261">
    <property type="entry name" value="TM_PBP2"/>
    <property type="match status" value="1"/>
</dbReference>
<feature type="transmembrane region" description="Helical" evidence="7">
    <location>
        <begin position="95"/>
        <end position="114"/>
    </location>
</feature>
<dbReference type="Pfam" id="PF00528">
    <property type="entry name" value="BPD_transp_1"/>
    <property type="match status" value="1"/>
</dbReference>
<dbReference type="PANTHER" id="PTHR43005:SF2">
    <property type="entry name" value="INTEGRAL MEMBRANE SUGAR TRANSPORT PROTEIN"/>
    <property type="match status" value="1"/>
</dbReference>
<feature type="transmembrane region" description="Helical" evidence="7">
    <location>
        <begin position="168"/>
        <end position="187"/>
    </location>
</feature>
<keyword evidence="3" id="KW-1003">Cell membrane</keyword>
<evidence type="ECO:0000313" key="10">
    <source>
        <dbReference type="Proteomes" id="UP000838821"/>
    </source>
</evidence>
<gene>
    <name evidence="9" type="primary">sugA_2</name>
    <name evidence="9" type="ORF">PAECIP111891_01550</name>
</gene>
<evidence type="ECO:0000256" key="7">
    <source>
        <dbReference type="RuleBase" id="RU363032"/>
    </source>
</evidence>
<organism evidence="9 10">
    <name type="scientific">Paenibacillus allorhizoplanae</name>
    <dbReference type="NCBI Taxonomy" id="2905648"/>
    <lineage>
        <taxon>Bacteria</taxon>
        <taxon>Bacillati</taxon>
        <taxon>Bacillota</taxon>
        <taxon>Bacilli</taxon>
        <taxon>Bacillales</taxon>
        <taxon>Paenibacillaceae</taxon>
        <taxon>Paenibacillus</taxon>
    </lineage>
</organism>
<accession>A0ABN8G876</accession>
<dbReference type="PROSITE" id="PS50928">
    <property type="entry name" value="ABC_TM1"/>
    <property type="match status" value="1"/>
</dbReference>
<evidence type="ECO:0000259" key="8">
    <source>
        <dbReference type="PROSITE" id="PS50928"/>
    </source>
</evidence>
<evidence type="ECO:0000313" key="9">
    <source>
        <dbReference type="EMBL" id="CAH1200203.1"/>
    </source>
</evidence>
<keyword evidence="5 7" id="KW-1133">Transmembrane helix</keyword>
<comment type="subcellular location">
    <subcellularLocation>
        <location evidence="1 7">Cell membrane</location>
        <topology evidence="1 7">Multi-pass membrane protein</topology>
    </subcellularLocation>
</comment>
<feature type="transmembrane region" description="Helical" evidence="7">
    <location>
        <begin position="282"/>
        <end position="304"/>
    </location>
</feature>
<dbReference type="SUPFAM" id="SSF161098">
    <property type="entry name" value="MetI-like"/>
    <property type="match status" value="1"/>
</dbReference>
<feature type="domain" description="ABC transmembrane type-1" evidence="8">
    <location>
        <begin position="89"/>
        <end position="303"/>
    </location>
</feature>
<comment type="caution">
    <text evidence="9">The sequence shown here is derived from an EMBL/GenBank/DDBJ whole genome shotgun (WGS) entry which is preliminary data.</text>
</comment>
<evidence type="ECO:0000256" key="2">
    <source>
        <dbReference type="ARBA" id="ARBA00022448"/>
    </source>
</evidence>
<dbReference type="PANTHER" id="PTHR43005">
    <property type="entry name" value="BLR7065 PROTEIN"/>
    <property type="match status" value="1"/>
</dbReference>
<dbReference type="InterPro" id="IPR000515">
    <property type="entry name" value="MetI-like"/>
</dbReference>
<dbReference type="EMBL" id="CAKMMW010000003">
    <property type="protein sequence ID" value="CAH1200203.1"/>
    <property type="molecule type" value="Genomic_DNA"/>
</dbReference>
<sequence>MKVQQLVSEGPVSSVKKRRNRLRGDRALPYFLVAPTLILIAIIMVFPIFRVFELSVQHYDLTRPQEFGFAGLANFKHILFEDDMFFGTLGVTAKWVSLEVVLQLVLGLIVALLLNQSFRFRGLVRSLVLVPWAVSGVLTTMLWTLMYNQHIGVINDVLKRLGVIHQDIAWLSNTSTVFGSIVVAELWRGIPFFAVTLLASLQSIPSDVYESCEVDGCGKVRKLFYITLPYLKESIVFATLLRAIWEFNSIDMIFTMTNGGPMNMTTTLPIYMMQTAILKGNYGYGSAIGVITFAFLMIFVLIYLKLSRSGQDD</sequence>
<evidence type="ECO:0000256" key="1">
    <source>
        <dbReference type="ARBA" id="ARBA00004651"/>
    </source>
</evidence>
<dbReference type="InterPro" id="IPR035906">
    <property type="entry name" value="MetI-like_sf"/>
</dbReference>
<feature type="transmembrane region" description="Helical" evidence="7">
    <location>
        <begin position="126"/>
        <end position="148"/>
    </location>
</feature>
<keyword evidence="6 7" id="KW-0472">Membrane</keyword>
<dbReference type="Gene3D" id="1.10.3720.10">
    <property type="entry name" value="MetI-like"/>
    <property type="match status" value="1"/>
</dbReference>
<evidence type="ECO:0000256" key="6">
    <source>
        <dbReference type="ARBA" id="ARBA00023136"/>
    </source>
</evidence>